<dbReference type="Pfam" id="PF23139">
    <property type="entry name" value="OB_YrrC"/>
    <property type="match status" value="1"/>
</dbReference>
<dbReference type="Gene3D" id="3.40.50.300">
    <property type="entry name" value="P-loop containing nucleotide triphosphate hydrolases"/>
    <property type="match status" value="2"/>
</dbReference>
<dbReference type="NCBIfam" id="TIGR01448">
    <property type="entry name" value="recD_rel"/>
    <property type="match status" value="1"/>
</dbReference>
<keyword evidence="3" id="KW-0347">Helicase</keyword>
<comment type="similarity">
    <text evidence="3">Belongs to the RecD family. RecD2 subfamily.</text>
</comment>
<evidence type="ECO:0000259" key="6">
    <source>
        <dbReference type="Pfam" id="PF14490"/>
    </source>
</evidence>
<dbReference type="Proteomes" id="UP001171751">
    <property type="component" value="Unassembled WGS sequence"/>
</dbReference>
<evidence type="ECO:0000256" key="3">
    <source>
        <dbReference type="HAMAP-Rule" id="MF_01488"/>
    </source>
</evidence>
<evidence type="ECO:0000256" key="1">
    <source>
        <dbReference type="ARBA" id="ARBA00022741"/>
    </source>
</evidence>
<comment type="catalytic activity">
    <reaction evidence="3">
        <text>ATP + H2O = ADP + phosphate + H(+)</text>
        <dbReference type="Rhea" id="RHEA:13065"/>
        <dbReference type="ChEBI" id="CHEBI:15377"/>
        <dbReference type="ChEBI" id="CHEBI:15378"/>
        <dbReference type="ChEBI" id="CHEBI:30616"/>
        <dbReference type="ChEBI" id="CHEBI:43474"/>
        <dbReference type="ChEBI" id="CHEBI:456216"/>
        <dbReference type="EC" id="5.6.2.3"/>
    </reaction>
</comment>
<evidence type="ECO:0000259" key="8">
    <source>
        <dbReference type="Pfam" id="PF23139"/>
    </source>
</evidence>
<dbReference type="GO" id="GO:0005524">
    <property type="term" value="F:ATP binding"/>
    <property type="evidence" value="ECO:0007669"/>
    <property type="project" value="UniProtKB-UniRule"/>
</dbReference>
<evidence type="ECO:0000256" key="4">
    <source>
        <dbReference type="SAM" id="MobiDB-lite"/>
    </source>
</evidence>
<dbReference type="SUPFAM" id="SSF52540">
    <property type="entry name" value="P-loop containing nucleoside triphosphate hydrolases"/>
    <property type="match status" value="2"/>
</dbReference>
<comment type="caution">
    <text evidence="9">The sequence shown here is derived from an EMBL/GenBank/DDBJ whole genome shotgun (WGS) entry which is preliminary data.</text>
</comment>
<feature type="region of interest" description="Disordered" evidence="4">
    <location>
        <begin position="743"/>
        <end position="769"/>
    </location>
</feature>
<dbReference type="EC" id="5.6.2.3" evidence="3"/>
<dbReference type="EMBL" id="JAUNQW010000025">
    <property type="protein sequence ID" value="MDO5457775.1"/>
    <property type="molecule type" value="Genomic_DNA"/>
</dbReference>
<dbReference type="CDD" id="cd18809">
    <property type="entry name" value="SF1_C_RecD"/>
    <property type="match status" value="1"/>
</dbReference>
<keyword evidence="3" id="KW-0413">Isomerase</keyword>
<feature type="domain" description="UvrD-like helicase C-terminal" evidence="5">
    <location>
        <begin position="676"/>
        <end position="723"/>
    </location>
</feature>
<evidence type="ECO:0000313" key="9">
    <source>
        <dbReference type="EMBL" id="MDO5457775.1"/>
    </source>
</evidence>
<dbReference type="Gene3D" id="1.10.10.2220">
    <property type="match status" value="1"/>
</dbReference>
<dbReference type="InterPro" id="IPR027417">
    <property type="entry name" value="P-loop_NTPase"/>
</dbReference>
<dbReference type="AlphaFoldDB" id="A0AA43UD44"/>
<dbReference type="CDD" id="cd17933">
    <property type="entry name" value="DEXSc_RecD-like"/>
    <property type="match status" value="1"/>
</dbReference>
<dbReference type="InterPro" id="IPR055446">
    <property type="entry name" value="RecD2_N_OB"/>
</dbReference>
<keyword evidence="2 3" id="KW-0067">ATP-binding</keyword>
<feature type="domain" description="ATP-dependent RecD2 DNA helicase OB-fold" evidence="8">
    <location>
        <begin position="7"/>
        <end position="82"/>
    </location>
</feature>
<sequence>MLNEEENFIKGEVAAIFFENDTNYYKVLLIEIEDTNTDFDDLEIVVTGTFGPLKESVSYTFYGQLVNHPKYGKQMKVDRYEQARLDSKEAVIAFLSGPQFKGIGLVTASNIVEALGEDAVSLILADPDCLDGIEGVTALRKNNLIETLQEEQGMDQIILTLNRYGLNNTMAYKIYDQYEEKTLEVIQTNPYQLVEDIERFSFARADALAEEINIEADADERLRAALLQTLSDHCFQSGDTYILHDAFIRQAIHLLEAARPFIIETQQVEEALSQLTAEQMIAEDGETRYYLKSLYNAELGIVSHIQRLKESDEIDIDYEEEDIDGAIAAVEKEQGFNFGSSQKDAIKEALVSPIFILTGGPGTGKTTVVNGLVKVYSLLTDSSLDPHSYKNDTFPVILAAPTGRAAKRLGETTNLESGTIHRLLGLGADDDFNLDPKYYDNQLSGQLLIIDEMSMVDTWLCNHLLSAVPDQMQVILIGDKDQLPSVGPGQVFSDLIESRQLPLKELNEIYRQESDSSIPFLAAHIKNNTLPHDFGENKSDRSFIPCQTQQVVNAVSQVAARAVEKGFTIEDLQVLAPMYKGPAGIDQLNVALQNVFNPNEDGSRKEIKNFETIYRIGDKVLQLTNEPELQIFNGDIGIITGISYANENADKTDKLTILFDTIEVEYSRNHFNKVTLAYCMSIHKAQGSEFKVVILPFVKSYHRMLRKDLLYTAITRASDWLILCGEEEAYSYSLTQDSANRQTSLVERLSPSGKKKPPVSIETVPASENDVSPNTQIVEEEGDRTKDLQPGERYVLSPKMVENESIAAMIGMEDITPYDLT</sequence>
<dbReference type="GO" id="GO:0009338">
    <property type="term" value="C:exodeoxyribonuclease V complex"/>
    <property type="evidence" value="ECO:0007669"/>
    <property type="project" value="TreeGrafter"/>
</dbReference>
<dbReference type="HAMAP" id="MF_01488">
    <property type="entry name" value="RecD2"/>
    <property type="match status" value="1"/>
</dbReference>
<dbReference type="Pfam" id="PF13604">
    <property type="entry name" value="AAA_30"/>
    <property type="match status" value="1"/>
</dbReference>
<reference evidence="9" key="1">
    <citation type="submission" date="2023-07" db="EMBL/GenBank/DDBJ databases">
        <title>Between Cages and Wild: Unraveling the Impact of Captivity on Animal Microbiomes and Antimicrobial Resistance.</title>
        <authorList>
            <person name="Schmartz G.P."/>
            <person name="Rehner J."/>
            <person name="Schuff M.J."/>
            <person name="Becker S.L."/>
            <person name="Kravczyk M."/>
            <person name="Gurevich A."/>
            <person name="Francke R."/>
            <person name="Mueller R."/>
            <person name="Keller V."/>
            <person name="Keller A."/>
        </authorList>
    </citation>
    <scope>NUCLEOTIDE SEQUENCE</scope>
    <source>
        <strain evidence="9">S39M_St_73</strain>
    </source>
</reference>
<keyword evidence="3" id="KW-0378">Hydrolase</keyword>
<feature type="domain" description="ATP-dependent RecD2 DNA helicase SH3" evidence="7">
    <location>
        <begin position="588"/>
        <end position="659"/>
    </location>
</feature>
<dbReference type="Pfam" id="PF18335">
    <property type="entry name" value="SH3_13"/>
    <property type="match status" value="1"/>
</dbReference>
<protein>
    <recommendedName>
        <fullName evidence="3">ATP-dependent RecD2 DNA helicase</fullName>
        <ecNumber evidence="3">5.6.2.3</ecNumber>
    </recommendedName>
    <alternativeName>
        <fullName evidence="3">DNA 5'-3' helicase subunit RecD2</fullName>
    </alternativeName>
</protein>
<dbReference type="GO" id="GO:0017116">
    <property type="term" value="F:single-stranded DNA helicase activity"/>
    <property type="evidence" value="ECO:0007669"/>
    <property type="project" value="TreeGrafter"/>
</dbReference>
<accession>A0AA43UD44</accession>
<keyword evidence="10" id="KW-1185">Reference proteome</keyword>
<dbReference type="Gene3D" id="2.30.30.940">
    <property type="match status" value="1"/>
</dbReference>
<proteinExistence type="inferred from homology"/>
<keyword evidence="1 3" id="KW-0547">Nucleotide-binding</keyword>
<dbReference type="GO" id="GO:0003677">
    <property type="term" value="F:DNA binding"/>
    <property type="evidence" value="ECO:0007669"/>
    <property type="project" value="UniProtKB-UniRule"/>
</dbReference>
<evidence type="ECO:0000256" key="2">
    <source>
        <dbReference type="ARBA" id="ARBA00022840"/>
    </source>
</evidence>
<dbReference type="InterPro" id="IPR029493">
    <property type="entry name" value="RecD2-like_HHH"/>
</dbReference>
<gene>
    <name evidence="3" type="primary">recD2</name>
    <name evidence="9" type="ORF">Q4F26_05450</name>
</gene>
<dbReference type="GO" id="GO:0016787">
    <property type="term" value="F:hydrolase activity"/>
    <property type="evidence" value="ECO:0007669"/>
    <property type="project" value="UniProtKB-KW"/>
</dbReference>
<name>A0AA43UD44_9LACT</name>
<dbReference type="Pfam" id="PF14490">
    <property type="entry name" value="HHH_RecD2"/>
    <property type="match status" value="1"/>
</dbReference>
<comment type="function">
    <text evidence="3">DNA-dependent ATPase and ATP-dependent 5'-3' DNA helicase. Has no activity on blunt DNA or DNA with 3'-overhangs, requires at least 10 bases of 5'-ssDNA for helicase activity.</text>
</comment>
<dbReference type="InterPro" id="IPR006345">
    <property type="entry name" value="RecD2"/>
</dbReference>
<dbReference type="GO" id="GO:0043139">
    <property type="term" value="F:5'-3' DNA helicase activity"/>
    <property type="evidence" value="ECO:0007669"/>
    <property type="project" value="UniProtKB-UniRule"/>
</dbReference>
<feature type="domain" description="ATP-dependent RecD2 DNA helicase-like helix-hairpin-helix" evidence="6">
    <location>
        <begin position="150"/>
        <end position="241"/>
    </location>
</feature>
<dbReference type="InterPro" id="IPR027785">
    <property type="entry name" value="UvrD-like_helicase_C"/>
</dbReference>
<dbReference type="InterPro" id="IPR050534">
    <property type="entry name" value="Coronavir_polyprotein_1ab"/>
</dbReference>
<dbReference type="InterPro" id="IPR041451">
    <property type="entry name" value="RecD2_SH13"/>
</dbReference>
<dbReference type="PANTHER" id="PTHR43788:SF6">
    <property type="entry name" value="DNA HELICASE B"/>
    <property type="match status" value="1"/>
</dbReference>
<keyword evidence="3" id="KW-0238">DNA-binding</keyword>
<evidence type="ECO:0000313" key="10">
    <source>
        <dbReference type="Proteomes" id="UP001171751"/>
    </source>
</evidence>
<evidence type="ECO:0000259" key="5">
    <source>
        <dbReference type="Pfam" id="PF13538"/>
    </source>
</evidence>
<organism evidence="9 10">
    <name type="scientific">Atopococcus tabaci</name>
    <dbReference type="NCBI Taxonomy" id="269774"/>
    <lineage>
        <taxon>Bacteria</taxon>
        <taxon>Bacillati</taxon>
        <taxon>Bacillota</taxon>
        <taxon>Bacilli</taxon>
        <taxon>Lactobacillales</taxon>
        <taxon>Carnobacteriaceae</taxon>
        <taxon>Atopococcus</taxon>
    </lineage>
</organism>
<evidence type="ECO:0000259" key="7">
    <source>
        <dbReference type="Pfam" id="PF18335"/>
    </source>
</evidence>
<dbReference type="GO" id="GO:0006310">
    <property type="term" value="P:DNA recombination"/>
    <property type="evidence" value="ECO:0007669"/>
    <property type="project" value="InterPro"/>
</dbReference>
<feature type="binding site" evidence="3">
    <location>
        <begin position="362"/>
        <end position="366"/>
    </location>
    <ligand>
        <name>ATP</name>
        <dbReference type="ChEBI" id="CHEBI:30616"/>
    </ligand>
</feature>
<dbReference type="Pfam" id="PF13538">
    <property type="entry name" value="UvrD_C_2"/>
    <property type="match status" value="1"/>
</dbReference>
<dbReference type="PANTHER" id="PTHR43788">
    <property type="entry name" value="DNA2/NAM7 HELICASE FAMILY MEMBER"/>
    <property type="match status" value="1"/>
</dbReference>